<organism evidence="2 3">
    <name type="scientific">Zopfia rhizophila CBS 207.26</name>
    <dbReference type="NCBI Taxonomy" id="1314779"/>
    <lineage>
        <taxon>Eukaryota</taxon>
        <taxon>Fungi</taxon>
        <taxon>Dikarya</taxon>
        <taxon>Ascomycota</taxon>
        <taxon>Pezizomycotina</taxon>
        <taxon>Dothideomycetes</taxon>
        <taxon>Dothideomycetes incertae sedis</taxon>
        <taxon>Zopfiaceae</taxon>
        <taxon>Zopfia</taxon>
    </lineage>
</organism>
<gene>
    <name evidence="1" type="ORF">K469DRAFT_713708</name>
    <name evidence="2" type="ORF">K469DRAFT_713870</name>
</gene>
<sequence>MREHEDHCPWPKLIADLHNHLPLITPLNTATPRTPNKSHTLTTPTHQRNRLQAAYLDHYQNLIYSPSNYPNHQTLSLALNCSLNHPLTHYLHHSQHPLHNHVHTPQYSSTRSYITIS</sequence>
<dbReference type="Proteomes" id="UP000800200">
    <property type="component" value="Unassembled WGS sequence"/>
</dbReference>
<dbReference type="EMBL" id="ML994653">
    <property type="protein sequence ID" value="KAF2181211.1"/>
    <property type="molecule type" value="Genomic_DNA"/>
</dbReference>
<reference evidence="2" key="1">
    <citation type="journal article" date="2020" name="Stud. Mycol.">
        <title>101 Dothideomycetes genomes: a test case for predicting lifestyles and emergence of pathogens.</title>
        <authorList>
            <person name="Haridas S."/>
            <person name="Albert R."/>
            <person name="Binder M."/>
            <person name="Bloem J."/>
            <person name="Labutti K."/>
            <person name="Salamov A."/>
            <person name="Andreopoulos B."/>
            <person name="Baker S."/>
            <person name="Barry K."/>
            <person name="Bills G."/>
            <person name="Bluhm B."/>
            <person name="Cannon C."/>
            <person name="Castanera R."/>
            <person name="Culley D."/>
            <person name="Daum C."/>
            <person name="Ezra D."/>
            <person name="Gonzalez J."/>
            <person name="Henrissat B."/>
            <person name="Kuo A."/>
            <person name="Liang C."/>
            <person name="Lipzen A."/>
            <person name="Lutzoni F."/>
            <person name="Magnuson J."/>
            <person name="Mondo S."/>
            <person name="Nolan M."/>
            <person name="Ohm R."/>
            <person name="Pangilinan J."/>
            <person name="Park H.-J."/>
            <person name="Ramirez L."/>
            <person name="Alfaro M."/>
            <person name="Sun H."/>
            <person name="Tritt A."/>
            <person name="Yoshinaga Y."/>
            <person name="Zwiers L.-H."/>
            <person name="Turgeon B."/>
            <person name="Goodwin S."/>
            <person name="Spatafora J."/>
            <person name="Crous P."/>
            <person name="Grigoriev I."/>
        </authorList>
    </citation>
    <scope>NUCLEOTIDE SEQUENCE</scope>
    <source>
        <strain evidence="2">CBS 207.26</strain>
    </source>
</reference>
<evidence type="ECO:0000313" key="1">
    <source>
        <dbReference type="EMBL" id="KAF2181211.1"/>
    </source>
</evidence>
<dbReference type="EMBL" id="ML994653">
    <property type="protein sequence ID" value="KAF2181438.1"/>
    <property type="molecule type" value="Genomic_DNA"/>
</dbReference>
<keyword evidence="3" id="KW-1185">Reference proteome</keyword>
<evidence type="ECO:0000313" key="3">
    <source>
        <dbReference type="Proteomes" id="UP000800200"/>
    </source>
</evidence>
<proteinExistence type="predicted"/>
<protein>
    <submittedName>
        <fullName evidence="2">Uncharacterized protein</fullName>
    </submittedName>
</protein>
<accession>A0A6A6DTC0</accession>
<name>A0A6A6DTC0_9PEZI</name>
<dbReference type="AlphaFoldDB" id="A0A6A6DTC0"/>
<evidence type="ECO:0000313" key="2">
    <source>
        <dbReference type="EMBL" id="KAF2181438.1"/>
    </source>
</evidence>